<sequence>MTPLFHYIPVVLSLLALLWACLLWLKWQKAYLGGLTALLLVIVVAQLMVATRVKEQETWSQLTLLATGLLCLLVVYLVERLTNVIVSGEEWNRETKADWLSLVNRAPFGYYQKDRNGAYSFINRQFSNWLEQTESSLIGKSDVDIFPEEIANAHFASDQQLLETGKMQESFEEIIQSQGEMVRLHLVKYPRFNASKETIGLQGVL</sequence>
<dbReference type="InterPro" id="IPR013656">
    <property type="entry name" value="PAS_4"/>
</dbReference>
<dbReference type="SUPFAM" id="SSF55785">
    <property type="entry name" value="PYP-like sensor domain (PAS domain)"/>
    <property type="match status" value="1"/>
</dbReference>
<dbReference type="InterPro" id="IPR000014">
    <property type="entry name" value="PAS"/>
</dbReference>
<dbReference type="Gene3D" id="3.30.450.20">
    <property type="entry name" value="PAS domain"/>
    <property type="match status" value="1"/>
</dbReference>
<evidence type="ECO:0000313" key="3">
    <source>
        <dbReference type="EMBL" id="VAX42554.1"/>
    </source>
</evidence>
<dbReference type="AlphaFoldDB" id="A0A3B1E0S3"/>
<dbReference type="CDD" id="cd00130">
    <property type="entry name" value="PAS"/>
    <property type="match status" value="1"/>
</dbReference>
<feature type="non-terminal residue" evidence="3">
    <location>
        <position position="205"/>
    </location>
</feature>
<evidence type="ECO:0000256" key="1">
    <source>
        <dbReference type="SAM" id="Phobius"/>
    </source>
</evidence>
<feature type="transmembrane region" description="Helical" evidence="1">
    <location>
        <begin position="32"/>
        <end position="53"/>
    </location>
</feature>
<feature type="transmembrane region" description="Helical" evidence="1">
    <location>
        <begin position="6"/>
        <end position="25"/>
    </location>
</feature>
<accession>A0A3B1E0S3</accession>
<dbReference type="InterPro" id="IPR035965">
    <property type="entry name" value="PAS-like_dom_sf"/>
</dbReference>
<gene>
    <name evidence="3" type="ORF">MNBD_PLANCTO02-1971</name>
</gene>
<dbReference type="Pfam" id="PF08448">
    <property type="entry name" value="PAS_4"/>
    <property type="match status" value="1"/>
</dbReference>
<dbReference type="EMBL" id="UOGL01000665">
    <property type="protein sequence ID" value="VAX42554.1"/>
    <property type="molecule type" value="Genomic_DNA"/>
</dbReference>
<feature type="domain" description="PAS fold-4" evidence="2">
    <location>
        <begin position="104"/>
        <end position="201"/>
    </location>
</feature>
<name>A0A3B1E0S3_9ZZZZ</name>
<keyword evidence="1" id="KW-0472">Membrane</keyword>
<reference evidence="3" key="1">
    <citation type="submission" date="2018-06" db="EMBL/GenBank/DDBJ databases">
        <authorList>
            <person name="Zhirakovskaya E."/>
        </authorList>
    </citation>
    <scope>NUCLEOTIDE SEQUENCE</scope>
</reference>
<keyword evidence="1" id="KW-0812">Transmembrane</keyword>
<evidence type="ECO:0000259" key="2">
    <source>
        <dbReference type="Pfam" id="PF08448"/>
    </source>
</evidence>
<feature type="transmembrane region" description="Helical" evidence="1">
    <location>
        <begin position="59"/>
        <end position="78"/>
    </location>
</feature>
<protein>
    <recommendedName>
        <fullName evidence="2">PAS fold-4 domain-containing protein</fullName>
    </recommendedName>
</protein>
<proteinExistence type="predicted"/>
<keyword evidence="1" id="KW-1133">Transmembrane helix</keyword>
<organism evidence="3">
    <name type="scientific">hydrothermal vent metagenome</name>
    <dbReference type="NCBI Taxonomy" id="652676"/>
    <lineage>
        <taxon>unclassified sequences</taxon>
        <taxon>metagenomes</taxon>
        <taxon>ecological metagenomes</taxon>
    </lineage>
</organism>